<feature type="domain" description="Methyltransferase" evidence="2">
    <location>
        <begin position="130"/>
        <end position="313"/>
    </location>
</feature>
<evidence type="ECO:0000313" key="4">
    <source>
        <dbReference type="Proteomes" id="UP000749559"/>
    </source>
</evidence>
<dbReference type="InterPro" id="IPR029063">
    <property type="entry name" value="SAM-dependent_MTases_sf"/>
</dbReference>
<dbReference type="InterPro" id="IPR026913">
    <property type="entry name" value="METTL24"/>
</dbReference>
<protein>
    <recommendedName>
        <fullName evidence="2">Methyltransferase domain-containing protein</fullName>
    </recommendedName>
</protein>
<dbReference type="PANTHER" id="PTHR32026:SF10">
    <property type="entry name" value="METHYLTRANSFERASE-LIKE PROTEIN 24-RELATED"/>
    <property type="match status" value="1"/>
</dbReference>
<dbReference type="AlphaFoldDB" id="A0A8S4P0G4"/>
<keyword evidence="4" id="KW-1185">Reference proteome</keyword>
<reference evidence="3" key="1">
    <citation type="submission" date="2022-03" db="EMBL/GenBank/DDBJ databases">
        <authorList>
            <person name="Martin C."/>
        </authorList>
    </citation>
    <scope>NUCLEOTIDE SEQUENCE</scope>
</reference>
<evidence type="ECO:0000259" key="2">
    <source>
        <dbReference type="Pfam" id="PF13383"/>
    </source>
</evidence>
<dbReference type="EMBL" id="CAIIXF020000006">
    <property type="protein sequence ID" value="CAH1786679.1"/>
    <property type="molecule type" value="Genomic_DNA"/>
</dbReference>
<feature type="region of interest" description="Disordered" evidence="1">
    <location>
        <begin position="62"/>
        <end position="85"/>
    </location>
</feature>
<dbReference type="InterPro" id="IPR025714">
    <property type="entry name" value="Methyltranfer_dom"/>
</dbReference>
<dbReference type="Gene3D" id="3.40.50.150">
    <property type="entry name" value="Vaccinia Virus protein VP39"/>
    <property type="match status" value="1"/>
</dbReference>
<comment type="caution">
    <text evidence="3">The sequence shown here is derived from an EMBL/GenBank/DDBJ whole genome shotgun (WGS) entry which is preliminary data.</text>
</comment>
<dbReference type="PANTHER" id="PTHR32026">
    <property type="entry name" value="METHYLTRANSFERASE-LIKE PROTEIN 24"/>
    <property type="match status" value="1"/>
</dbReference>
<organism evidence="3 4">
    <name type="scientific">Owenia fusiformis</name>
    <name type="common">Polychaete worm</name>
    <dbReference type="NCBI Taxonomy" id="6347"/>
    <lineage>
        <taxon>Eukaryota</taxon>
        <taxon>Metazoa</taxon>
        <taxon>Spiralia</taxon>
        <taxon>Lophotrochozoa</taxon>
        <taxon>Annelida</taxon>
        <taxon>Polychaeta</taxon>
        <taxon>Sedentaria</taxon>
        <taxon>Canalipalpata</taxon>
        <taxon>Sabellida</taxon>
        <taxon>Oweniida</taxon>
        <taxon>Oweniidae</taxon>
        <taxon>Owenia</taxon>
    </lineage>
</organism>
<accession>A0A8S4P0G4</accession>
<evidence type="ECO:0000256" key="1">
    <source>
        <dbReference type="SAM" id="MobiDB-lite"/>
    </source>
</evidence>
<sequence length="345" mass="39934">MTKQTVTQITSQSSDIRLPHTMPTYTVYHYQVQQPSSTNSVISPDGADTKTYSSSIHVTATEELDQSTNEDSQHSGTHPPGGQQREVNMEIMATVQSLWSEHPYQGVRLNDAKTDFEIEDAFSSYAIYKQIDCPLKERYGHWKDGGWDICVTPPFGLSEDNCIVYSFGIGLDWSFDDALAKRKRCEIYSFDPTIGKKRHKRGDYIHFFDIGLEDKNRKNSSKGFETKTFDTIIKENGHTNKIIDMLKVDIEGSEWAVIPNMFKTGMLHNIKQLAMEIHTFGRNTSIEFYKRAYRAMEMLDKAGFRRYYSEPNDHCRYFSPFDTGRRPVKRWGCYNVYYININFVK</sequence>
<feature type="compositionally biased region" description="Polar residues" evidence="1">
    <location>
        <begin position="66"/>
        <end position="76"/>
    </location>
</feature>
<name>A0A8S4P0G4_OWEFU</name>
<dbReference type="SUPFAM" id="SSF53335">
    <property type="entry name" value="S-adenosyl-L-methionine-dependent methyltransferases"/>
    <property type="match status" value="1"/>
</dbReference>
<proteinExistence type="predicted"/>
<gene>
    <name evidence="3" type="ORF">OFUS_LOCUS12525</name>
</gene>
<evidence type="ECO:0000313" key="3">
    <source>
        <dbReference type="EMBL" id="CAH1786679.1"/>
    </source>
</evidence>
<dbReference type="Pfam" id="PF13383">
    <property type="entry name" value="Methyltransf_22"/>
    <property type="match status" value="1"/>
</dbReference>
<dbReference type="OrthoDB" id="10006218at2759"/>
<dbReference type="Proteomes" id="UP000749559">
    <property type="component" value="Unassembled WGS sequence"/>
</dbReference>